<dbReference type="EMBL" id="QRBE01000002">
    <property type="protein sequence ID" value="RDS83883.1"/>
    <property type="molecule type" value="Genomic_DNA"/>
</dbReference>
<keyword evidence="1" id="KW-0812">Transmembrane</keyword>
<proteinExistence type="predicted"/>
<name>A0A370X637_9GAMM</name>
<evidence type="ECO:0000259" key="2">
    <source>
        <dbReference type="Pfam" id="PF09850"/>
    </source>
</evidence>
<keyword evidence="1" id="KW-1133">Transmembrane helix</keyword>
<evidence type="ECO:0000313" key="3">
    <source>
        <dbReference type="EMBL" id="RDS83883.1"/>
    </source>
</evidence>
<dbReference type="Gene3D" id="1.25.40.590">
    <property type="entry name" value="Type IV / VI secretion system, DotU"/>
    <property type="match status" value="1"/>
</dbReference>
<feature type="transmembrane region" description="Helical" evidence="1">
    <location>
        <begin position="125"/>
        <end position="144"/>
    </location>
</feature>
<dbReference type="PANTHER" id="PTHR38033">
    <property type="entry name" value="MEMBRANE PROTEIN-RELATED"/>
    <property type="match status" value="1"/>
</dbReference>
<organism evidence="3 4">
    <name type="scientific">Dyella monticola</name>
    <dbReference type="NCBI Taxonomy" id="1927958"/>
    <lineage>
        <taxon>Bacteria</taxon>
        <taxon>Pseudomonadati</taxon>
        <taxon>Pseudomonadota</taxon>
        <taxon>Gammaproteobacteria</taxon>
        <taxon>Lysobacterales</taxon>
        <taxon>Rhodanobacteraceae</taxon>
        <taxon>Dyella</taxon>
    </lineage>
</organism>
<feature type="transmembrane region" description="Helical" evidence="1">
    <location>
        <begin position="181"/>
        <end position="205"/>
    </location>
</feature>
<feature type="domain" description="Type IV / VI secretion system DotU" evidence="2">
    <location>
        <begin position="15"/>
        <end position="205"/>
    </location>
</feature>
<dbReference type="OrthoDB" id="345640at2"/>
<gene>
    <name evidence="3" type="ORF">DWU98_06150</name>
</gene>
<dbReference type="PANTHER" id="PTHR38033:SF1">
    <property type="entry name" value="DOTU FAMILY TYPE IV_VI SECRETION SYSTEM PROTEIN"/>
    <property type="match status" value="1"/>
</dbReference>
<dbReference type="Proteomes" id="UP000254258">
    <property type="component" value="Unassembled WGS sequence"/>
</dbReference>
<dbReference type="InterPro" id="IPR017732">
    <property type="entry name" value="T4/T6SS_DotU"/>
</dbReference>
<reference evidence="3 4" key="1">
    <citation type="submission" date="2018-07" db="EMBL/GenBank/DDBJ databases">
        <title>Dyella monticola sp. nov. and Dyella psychrodurans sp. nov. isolated from monsoon evergreen broad-leaved forest soil of Dinghu Mountain, China.</title>
        <authorList>
            <person name="Gao Z."/>
            <person name="Qiu L."/>
        </authorList>
    </citation>
    <scope>NUCLEOTIDE SEQUENCE [LARGE SCALE GENOMIC DNA]</scope>
    <source>
        <strain evidence="3 4">4G-K06</strain>
    </source>
</reference>
<keyword evidence="1" id="KW-0472">Membrane</keyword>
<accession>A0A370X637</accession>
<protein>
    <submittedName>
        <fullName evidence="3">DotU family type IV/VI secretion system protein</fullName>
    </submittedName>
</protein>
<dbReference type="NCBIfam" id="TIGR03349">
    <property type="entry name" value="IV_VI_DotU"/>
    <property type="match status" value="1"/>
</dbReference>
<evidence type="ECO:0000313" key="4">
    <source>
        <dbReference type="Proteomes" id="UP000254258"/>
    </source>
</evidence>
<evidence type="ECO:0000256" key="1">
    <source>
        <dbReference type="SAM" id="Phobius"/>
    </source>
</evidence>
<comment type="caution">
    <text evidence="3">The sequence shown here is derived from an EMBL/GenBank/DDBJ whole genome shotgun (WGS) entry which is preliminary data.</text>
</comment>
<dbReference type="InterPro" id="IPR038522">
    <property type="entry name" value="T4/T6SS_DotU_sf"/>
</dbReference>
<keyword evidence="4" id="KW-1185">Reference proteome</keyword>
<dbReference type="AlphaFoldDB" id="A0A370X637"/>
<sequence>MTLRTSMSSALLPIALRDTALTVTALRRGASSPSFDDLRQSSHAQVQRLRAELKIDNQSDDVIRDAVYAQCALLDEAALSSLKGSDRDEWEREPLQVAEFGTHDAGEALIARMQQRLHQPQAERTLLAIFLAVLVLGFRGRFVLERRDARAAMIKALQQHLGVSDEATGGIVVRSAARQRWFANVSLPACVLLAVAIAVTLWVLLDRWLDAAAAQLLL</sequence>
<dbReference type="Pfam" id="PF09850">
    <property type="entry name" value="DotU"/>
    <property type="match status" value="1"/>
</dbReference>